<evidence type="ECO:0000256" key="1">
    <source>
        <dbReference type="ARBA" id="ARBA00004496"/>
    </source>
</evidence>
<evidence type="ECO:0000256" key="4">
    <source>
        <dbReference type="ARBA" id="ARBA00013346"/>
    </source>
</evidence>
<accession>A0ABQ3ZA00</accession>
<dbReference type="InterPro" id="IPR000682">
    <property type="entry name" value="PCMT"/>
</dbReference>
<evidence type="ECO:0000256" key="3">
    <source>
        <dbReference type="ARBA" id="ARBA00011890"/>
    </source>
</evidence>
<keyword evidence="5" id="KW-0963">Cytoplasm</keyword>
<reference evidence="12 13" key="1">
    <citation type="submission" date="2021-01" db="EMBL/GenBank/DDBJ databases">
        <title>Whole genome shotgun sequence of Actinoplanes durhamensis NBRC 14914.</title>
        <authorList>
            <person name="Komaki H."/>
            <person name="Tamura T."/>
        </authorList>
    </citation>
    <scope>NUCLEOTIDE SEQUENCE [LARGE SCALE GENOMIC DNA]</scope>
    <source>
        <strain evidence="12 13">NBRC 14914</strain>
    </source>
</reference>
<evidence type="ECO:0000256" key="11">
    <source>
        <dbReference type="ARBA" id="ARBA00031350"/>
    </source>
</evidence>
<evidence type="ECO:0000256" key="8">
    <source>
        <dbReference type="ARBA" id="ARBA00022691"/>
    </source>
</evidence>
<evidence type="ECO:0000256" key="5">
    <source>
        <dbReference type="ARBA" id="ARBA00022490"/>
    </source>
</evidence>
<dbReference type="EMBL" id="BOML01000061">
    <property type="protein sequence ID" value="GIE06359.1"/>
    <property type="molecule type" value="Genomic_DNA"/>
</dbReference>
<name>A0ABQ3ZA00_9ACTN</name>
<sequence>MPATSRKASPPPYCEGMTGTRGEFLDQIRKDGVELSPELAAAFTSVPREAFVPDGFQRRDGSWVRPADPDFLPTVYRNDVLVTKMDGKTPTSSSSQPSLMAIMIEALAVTPGLRILEVGAGTGYNAALLASLGATVTSIDAQEDVAARARTALTRAGVAGVRVEHADGYTGCPGERFDRVVATVGVTGISPHWLDQLDPGGFVLAPVVHAGTHPVLRVSGPPVTARAVCGAGFMQASGPLSATFPDAFPSPAAAMAELTPYAPARFDPELSDVAYRDLWYAAGAWNRRASHAAIPGHRQSCLALLDGARSGGAVIPADGSVWAGGDEAAAYAVAAGRILDRWAAADRPPMGSWHITLDLAGDPRAPIWVPVSWRV</sequence>
<evidence type="ECO:0000256" key="2">
    <source>
        <dbReference type="ARBA" id="ARBA00005369"/>
    </source>
</evidence>
<evidence type="ECO:0000256" key="9">
    <source>
        <dbReference type="ARBA" id="ARBA00030757"/>
    </source>
</evidence>
<evidence type="ECO:0000313" key="13">
    <source>
        <dbReference type="Proteomes" id="UP000637628"/>
    </source>
</evidence>
<dbReference type="Proteomes" id="UP000637628">
    <property type="component" value="Unassembled WGS sequence"/>
</dbReference>
<comment type="caution">
    <text evidence="12">The sequence shown here is derived from an EMBL/GenBank/DDBJ whole genome shotgun (WGS) entry which is preliminary data.</text>
</comment>
<dbReference type="Gene3D" id="3.40.50.150">
    <property type="entry name" value="Vaccinia Virus protein VP39"/>
    <property type="match status" value="1"/>
</dbReference>
<dbReference type="InterPro" id="IPR029063">
    <property type="entry name" value="SAM-dependent_MTases_sf"/>
</dbReference>
<proteinExistence type="inferred from homology"/>
<evidence type="ECO:0000256" key="7">
    <source>
        <dbReference type="ARBA" id="ARBA00022679"/>
    </source>
</evidence>
<dbReference type="SUPFAM" id="SSF53335">
    <property type="entry name" value="S-adenosyl-L-methionine-dependent methyltransferases"/>
    <property type="match status" value="1"/>
</dbReference>
<keyword evidence="6" id="KW-0489">Methyltransferase</keyword>
<dbReference type="PANTHER" id="PTHR11579:SF0">
    <property type="entry name" value="PROTEIN-L-ISOASPARTATE(D-ASPARTATE) O-METHYLTRANSFERASE"/>
    <property type="match status" value="1"/>
</dbReference>
<comment type="subcellular location">
    <subcellularLocation>
        <location evidence="1">Cytoplasm</location>
    </subcellularLocation>
</comment>
<dbReference type="EC" id="2.1.1.77" evidence="3"/>
<dbReference type="PANTHER" id="PTHR11579">
    <property type="entry name" value="PROTEIN-L-ISOASPARTATE O-METHYLTRANSFERASE"/>
    <property type="match status" value="1"/>
</dbReference>
<keyword evidence="13" id="KW-1185">Reference proteome</keyword>
<protein>
    <recommendedName>
        <fullName evidence="4">Protein-L-isoaspartate O-methyltransferase</fullName>
        <ecNumber evidence="3">2.1.1.77</ecNumber>
    </recommendedName>
    <alternativeName>
        <fullName evidence="11">L-isoaspartyl protein carboxyl methyltransferase</fullName>
    </alternativeName>
    <alternativeName>
        <fullName evidence="9">Protein L-isoaspartyl methyltransferase</fullName>
    </alternativeName>
    <alternativeName>
        <fullName evidence="10">Protein-beta-aspartate methyltransferase</fullName>
    </alternativeName>
</protein>
<keyword evidence="7" id="KW-0808">Transferase</keyword>
<dbReference type="CDD" id="cd02440">
    <property type="entry name" value="AdoMet_MTases"/>
    <property type="match status" value="1"/>
</dbReference>
<evidence type="ECO:0000256" key="6">
    <source>
        <dbReference type="ARBA" id="ARBA00022603"/>
    </source>
</evidence>
<evidence type="ECO:0000256" key="10">
    <source>
        <dbReference type="ARBA" id="ARBA00031323"/>
    </source>
</evidence>
<organism evidence="12 13">
    <name type="scientific">Paractinoplanes durhamensis</name>
    <dbReference type="NCBI Taxonomy" id="113563"/>
    <lineage>
        <taxon>Bacteria</taxon>
        <taxon>Bacillati</taxon>
        <taxon>Actinomycetota</taxon>
        <taxon>Actinomycetes</taxon>
        <taxon>Micromonosporales</taxon>
        <taxon>Micromonosporaceae</taxon>
        <taxon>Paractinoplanes</taxon>
    </lineage>
</organism>
<comment type="similarity">
    <text evidence="2">Belongs to the methyltransferase superfamily. L-isoaspartyl/D-aspartyl protein methyltransferase family.</text>
</comment>
<gene>
    <name evidence="12" type="ORF">Adu01nite_77090</name>
</gene>
<keyword evidence="8" id="KW-0949">S-adenosyl-L-methionine</keyword>
<evidence type="ECO:0000313" key="12">
    <source>
        <dbReference type="EMBL" id="GIE06359.1"/>
    </source>
</evidence>
<dbReference type="Pfam" id="PF01135">
    <property type="entry name" value="PCMT"/>
    <property type="match status" value="1"/>
</dbReference>